<feature type="region of interest" description="Disordered" evidence="1">
    <location>
        <begin position="217"/>
        <end position="238"/>
    </location>
</feature>
<proteinExistence type="predicted"/>
<name>A0A484N7J9_9ASTE</name>
<dbReference type="EMBL" id="OOIL02006492">
    <property type="protein sequence ID" value="VFQ97295.1"/>
    <property type="molecule type" value="Genomic_DNA"/>
</dbReference>
<organism evidence="2 3">
    <name type="scientific">Cuscuta campestris</name>
    <dbReference type="NCBI Taxonomy" id="132261"/>
    <lineage>
        <taxon>Eukaryota</taxon>
        <taxon>Viridiplantae</taxon>
        <taxon>Streptophyta</taxon>
        <taxon>Embryophyta</taxon>
        <taxon>Tracheophyta</taxon>
        <taxon>Spermatophyta</taxon>
        <taxon>Magnoliopsida</taxon>
        <taxon>eudicotyledons</taxon>
        <taxon>Gunneridae</taxon>
        <taxon>Pentapetalae</taxon>
        <taxon>asterids</taxon>
        <taxon>lamiids</taxon>
        <taxon>Solanales</taxon>
        <taxon>Convolvulaceae</taxon>
        <taxon>Cuscuteae</taxon>
        <taxon>Cuscuta</taxon>
        <taxon>Cuscuta subgen. Grammica</taxon>
        <taxon>Cuscuta sect. Cleistogrammica</taxon>
    </lineage>
</organism>
<dbReference type="Proteomes" id="UP000595140">
    <property type="component" value="Unassembled WGS sequence"/>
</dbReference>
<sequence length="290" mass="32574">MSRGQADPSMDQFCSPSSSPRATRPDWASYATLSQRSSKLFTSDKKGSTKDWKPFFVFVSTRPESPFTGSGHPSFRCVAPPPPNTALLSITRKLCDGGAVEIRSVVTEESLAKLGFEFIGDKHRHQPNLLRDLHGRNTDFGPFEGEMDDQLMLRYLLGGKKRKRDVAPQGEERRPSSSHEDCFQLDQASFGMLEIASREHLHRSAWDEVKKAEKSRSSNLARELLEEKRRSSNLEREHRSLQGCSASGLVRFALTRRSLVKMLLLGKNWVPPSDCGLALRLLGRTLSDLE</sequence>
<feature type="region of interest" description="Disordered" evidence="1">
    <location>
        <begin position="1"/>
        <end position="26"/>
    </location>
</feature>
<evidence type="ECO:0000313" key="2">
    <source>
        <dbReference type="EMBL" id="VFQ97295.1"/>
    </source>
</evidence>
<keyword evidence="3" id="KW-1185">Reference proteome</keyword>
<evidence type="ECO:0000313" key="3">
    <source>
        <dbReference type="Proteomes" id="UP000595140"/>
    </source>
</evidence>
<feature type="compositionally biased region" description="Basic and acidic residues" evidence="1">
    <location>
        <begin position="223"/>
        <end position="238"/>
    </location>
</feature>
<reference evidence="2 3" key="1">
    <citation type="submission" date="2018-04" db="EMBL/GenBank/DDBJ databases">
        <authorList>
            <person name="Vogel A."/>
        </authorList>
    </citation>
    <scope>NUCLEOTIDE SEQUENCE [LARGE SCALE GENOMIC DNA]</scope>
</reference>
<protein>
    <submittedName>
        <fullName evidence="2">Uncharacterized protein</fullName>
    </submittedName>
</protein>
<gene>
    <name evidence="2" type="ORF">CCAM_LOCUS39071</name>
</gene>
<evidence type="ECO:0000256" key="1">
    <source>
        <dbReference type="SAM" id="MobiDB-lite"/>
    </source>
</evidence>
<dbReference type="AlphaFoldDB" id="A0A484N7J9"/>
<feature type="compositionally biased region" description="Polar residues" evidence="1">
    <location>
        <begin position="12"/>
        <end position="21"/>
    </location>
</feature>
<accession>A0A484N7J9</accession>